<comment type="caution">
    <text evidence="1">The sequence shown here is derived from an EMBL/GenBank/DDBJ whole genome shotgun (WGS) entry which is preliminary data.</text>
</comment>
<sequence>MLGMKKPLEILRLYGGNLISINERTVKPSFFYIAYFEILTNYPARINEIVELNVALEVFKVVMGKSLLSPIERTWKWESWGEGEQSLRTDVTHLEGSESIPLFEAGTSPDRLDLSSSCKESAHSTHAPFVSNMIFGEELAPINLVTVDRTKDKAISTKEKNRKDRAIKRKKRSGSLEMFLFEFRMVFVDHVLSVLSNNIFLVHVDDFQNVPRGSNRIVGFLAKARMQSIELFKAWW</sequence>
<name>A0ABR2PF02_9ROSI</name>
<proteinExistence type="predicted"/>
<evidence type="ECO:0000313" key="1">
    <source>
        <dbReference type="EMBL" id="KAK8987028.1"/>
    </source>
</evidence>
<dbReference type="Proteomes" id="UP001396334">
    <property type="component" value="Unassembled WGS sequence"/>
</dbReference>
<organism evidence="1 2">
    <name type="scientific">Hibiscus sabdariffa</name>
    <name type="common">roselle</name>
    <dbReference type="NCBI Taxonomy" id="183260"/>
    <lineage>
        <taxon>Eukaryota</taxon>
        <taxon>Viridiplantae</taxon>
        <taxon>Streptophyta</taxon>
        <taxon>Embryophyta</taxon>
        <taxon>Tracheophyta</taxon>
        <taxon>Spermatophyta</taxon>
        <taxon>Magnoliopsida</taxon>
        <taxon>eudicotyledons</taxon>
        <taxon>Gunneridae</taxon>
        <taxon>Pentapetalae</taxon>
        <taxon>rosids</taxon>
        <taxon>malvids</taxon>
        <taxon>Malvales</taxon>
        <taxon>Malvaceae</taxon>
        <taxon>Malvoideae</taxon>
        <taxon>Hibiscus</taxon>
    </lineage>
</organism>
<protein>
    <submittedName>
        <fullName evidence="1">Uncharacterized protein</fullName>
    </submittedName>
</protein>
<dbReference type="EMBL" id="JBBPBN010000061">
    <property type="protein sequence ID" value="KAK8987028.1"/>
    <property type="molecule type" value="Genomic_DNA"/>
</dbReference>
<gene>
    <name evidence="1" type="ORF">V6N11_055345</name>
</gene>
<evidence type="ECO:0000313" key="2">
    <source>
        <dbReference type="Proteomes" id="UP001396334"/>
    </source>
</evidence>
<reference evidence="1 2" key="1">
    <citation type="journal article" date="2024" name="G3 (Bethesda)">
        <title>Genome assembly of Hibiscus sabdariffa L. provides insights into metabolisms of medicinal natural products.</title>
        <authorList>
            <person name="Kim T."/>
        </authorList>
    </citation>
    <scope>NUCLEOTIDE SEQUENCE [LARGE SCALE GENOMIC DNA]</scope>
    <source>
        <strain evidence="1">TK-2024</strain>
        <tissue evidence="1">Old leaves</tissue>
    </source>
</reference>
<accession>A0ABR2PF02</accession>
<keyword evidence="2" id="KW-1185">Reference proteome</keyword>